<dbReference type="Proteomes" id="UP000077671">
    <property type="component" value="Unassembled WGS sequence"/>
</dbReference>
<comment type="caution">
    <text evidence="4">The sequence shown here is derived from an EMBL/GenBank/DDBJ whole genome shotgun (WGS) entry which is preliminary data.</text>
</comment>
<sequence length="73" mass="7770">MASRGMQPGFLNSSRGPARPAQSSSAWSRFLQNEILAPEKRAGNLLVLYGAGFFAAGVTLFRTVGADLFVPVL</sequence>
<dbReference type="EMBL" id="CAJHJG010003188">
    <property type="protein sequence ID" value="CAD6927555.1"/>
    <property type="molecule type" value="Genomic_DNA"/>
</dbReference>
<feature type="region of interest" description="Disordered" evidence="1">
    <location>
        <begin position="1"/>
        <end position="22"/>
    </location>
</feature>
<organism evidence="4 5">
    <name type="scientific">Tilletia caries</name>
    <name type="common">wheat bunt fungus</name>
    <dbReference type="NCBI Taxonomy" id="13290"/>
    <lineage>
        <taxon>Eukaryota</taxon>
        <taxon>Fungi</taxon>
        <taxon>Dikarya</taxon>
        <taxon>Basidiomycota</taxon>
        <taxon>Ustilaginomycotina</taxon>
        <taxon>Exobasidiomycetes</taxon>
        <taxon>Tilletiales</taxon>
        <taxon>Tilletiaceae</taxon>
        <taxon>Tilletia</taxon>
    </lineage>
</organism>
<feature type="transmembrane region" description="Helical" evidence="2">
    <location>
        <begin position="45"/>
        <end position="64"/>
    </location>
</feature>
<proteinExistence type="predicted"/>
<gene>
    <name evidence="4" type="ORF">A4X03_0g1846</name>
    <name evidence="3" type="ORF">JKIAZH3_G6473</name>
</gene>
<dbReference type="EMBL" id="LWDD02000162">
    <property type="protein sequence ID" value="KAE8263216.1"/>
    <property type="molecule type" value="Genomic_DNA"/>
</dbReference>
<evidence type="ECO:0000313" key="3">
    <source>
        <dbReference type="EMBL" id="CAD6927555.1"/>
    </source>
</evidence>
<reference evidence="4" key="1">
    <citation type="submission" date="2016-04" db="EMBL/GenBank/DDBJ databases">
        <authorList>
            <person name="Nguyen H.D."/>
            <person name="Kesanakurti P."/>
            <person name="Cullis J."/>
            <person name="Levesque C.A."/>
            <person name="Hambleton S."/>
        </authorList>
    </citation>
    <scope>NUCLEOTIDE SEQUENCE</scope>
    <source>
        <strain evidence="4">DAOMC 238032</strain>
    </source>
</reference>
<dbReference type="AlphaFoldDB" id="A0A177UK85"/>
<reference evidence="4" key="2">
    <citation type="journal article" date="2019" name="IMA Fungus">
        <title>Genome sequencing and comparison of five Tilletia species to identify candidate genes for the detection of regulated species infecting wheat.</title>
        <authorList>
            <person name="Nguyen H.D.T."/>
            <person name="Sultana T."/>
            <person name="Kesanakurti P."/>
            <person name="Hambleton S."/>
        </authorList>
    </citation>
    <scope>NUCLEOTIDE SEQUENCE</scope>
    <source>
        <strain evidence="4">DAOMC 238032</strain>
    </source>
</reference>
<keyword evidence="2" id="KW-0472">Membrane</keyword>
<keyword evidence="2" id="KW-0812">Transmembrane</keyword>
<evidence type="ECO:0000313" key="4">
    <source>
        <dbReference type="EMBL" id="KAE8263216.1"/>
    </source>
</evidence>
<accession>A0A177UK85</accession>
<evidence type="ECO:0000313" key="5">
    <source>
        <dbReference type="Proteomes" id="UP000077671"/>
    </source>
</evidence>
<name>A0A177UK85_9BASI</name>
<evidence type="ECO:0008006" key="7">
    <source>
        <dbReference type="Google" id="ProtNLM"/>
    </source>
</evidence>
<evidence type="ECO:0000256" key="1">
    <source>
        <dbReference type="SAM" id="MobiDB-lite"/>
    </source>
</evidence>
<keyword evidence="6" id="KW-1185">Reference proteome</keyword>
<protein>
    <recommendedName>
        <fullName evidence="7">TOM core complex subunit Tom6</fullName>
    </recommendedName>
</protein>
<dbReference type="Proteomes" id="UP000836402">
    <property type="component" value="Unassembled WGS sequence"/>
</dbReference>
<keyword evidence="2" id="KW-1133">Transmembrane helix</keyword>
<evidence type="ECO:0000313" key="6">
    <source>
        <dbReference type="Proteomes" id="UP000836402"/>
    </source>
</evidence>
<reference evidence="3" key="3">
    <citation type="submission" date="2020-10" db="EMBL/GenBank/DDBJ databases">
        <authorList>
            <person name="Sedaghatjoo S."/>
        </authorList>
    </citation>
    <scope>NUCLEOTIDE SEQUENCE</scope>
    <source>
        <strain evidence="3">AZH3</strain>
    </source>
</reference>
<feature type="compositionally biased region" description="Polar residues" evidence="1">
    <location>
        <begin position="10"/>
        <end position="22"/>
    </location>
</feature>
<evidence type="ECO:0000256" key="2">
    <source>
        <dbReference type="SAM" id="Phobius"/>
    </source>
</evidence>